<evidence type="ECO:0000256" key="2">
    <source>
        <dbReference type="ARBA" id="ARBA00022857"/>
    </source>
</evidence>
<keyword evidence="3" id="KW-0560">Oxidoreductase</keyword>
<sequence length="295" mass="31284">MSTLHVENLFAVAGKVVLVTGGSRGIGKMIASAFVRNGAKVYISARSAKECQATAEELGSSGPGSCTAIPADMSKFSEVERFVQELSARESVLNVLINNAGTTWAEPIDQYPDEGFSKVLTLNLQRVFTLMQKLLPLLRAGAAQDGKTGAVYNDPARIINIGSVEGIGVPDHDTYAYAAAKAGLHHLSRHLAGRLGPEGIVSNTIACGAFESKSKSIMVHLYFCRFIDLNLTVTAQFFETAGNIIINQIPTNRFGTPEDIAGATLFLASRAGAYVNGATIALDGGFLVNMPMSKL</sequence>
<evidence type="ECO:0000256" key="3">
    <source>
        <dbReference type="ARBA" id="ARBA00023002"/>
    </source>
</evidence>
<dbReference type="PANTHER" id="PTHR43618">
    <property type="entry name" value="7-ALPHA-HYDROXYSTEROID DEHYDROGENASE"/>
    <property type="match status" value="1"/>
</dbReference>
<dbReference type="SUPFAM" id="SSF51735">
    <property type="entry name" value="NAD(P)-binding Rossmann-fold domains"/>
    <property type="match status" value="1"/>
</dbReference>
<dbReference type="PRINTS" id="PR00080">
    <property type="entry name" value="SDRFAMILY"/>
</dbReference>
<dbReference type="FunFam" id="3.40.50.720:FF:000084">
    <property type="entry name" value="Short-chain dehydrogenase reductase"/>
    <property type="match status" value="1"/>
</dbReference>
<dbReference type="GO" id="GO:0016491">
    <property type="term" value="F:oxidoreductase activity"/>
    <property type="evidence" value="ECO:0007669"/>
    <property type="project" value="UniProtKB-KW"/>
</dbReference>
<dbReference type="InterPro" id="IPR052178">
    <property type="entry name" value="Sec_Metab_Biosynth_SDR"/>
</dbReference>
<dbReference type="RefSeq" id="XP_041300098.1">
    <property type="nucleotide sequence ID" value="XM_041439434.1"/>
</dbReference>
<comment type="caution">
    <text evidence="5">The sequence shown here is derived from an EMBL/GenBank/DDBJ whole genome shotgun (WGS) entry which is preliminary data.</text>
</comment>
<comment type="similarity">
    <text evidence="1 4">Belongs to the short-chain dehydrogenases/reductases (SDR) family.</text>
</comment>
<proteinExistence type="inferred from homology"/>
<evidence type="ECO:0000256" key="1">
    <source>
        <dbReference type="ARBA" id="ARBA00006484"/>
    </source>
</evidence>
<organism evidence="5 6">
    <name type="scientific">Suillus discolor</name>
    <dbReference type="NCBI Taxonomy" id="1912936"/>
    <lineage>
        <taxon>Eukaryota</taxon>
        <taxon>Fungi</taxon>
        <taxon>Dikarya</taxon>
        <taxon>Basidiomycota</taxon>
        <taxon>Agaricomycotina</taxon>
        <taxon>Agaricomycetes</taxon>
        <taxon>Agaricomycetidae</taxon>
        <taxon>Boletales</taxon>
        <taxon>Suillineae</taxon>
        <taxon>Suillaceae</taxon>
        <taxon>Suillus</taxon>
    </lineage>
</organism>
<dbReference type="AlphaFoldDB" id="A0A9P7K0I5"/>
<evidence type="ECO:0000313" key="5">
    <source>
        <dbReference type="EMBL" id="KAG2120722.1"/>
    </source>
</evidence>
<dbReference type="Gene3D" id="3.40.50.720">
    <property type="entry name" value="NAD(P)-binding Rossmann-like Domain"/>
    <property type="match status" value="1"/>
</dbReference>
<evidence type="ECO:0000313" key="6">
    <source>
        <dbReference type="Proteomes" id="UP000823399"/>
    </source>
</evidence>
<dbReference type="EMBL" id="JABBWM010000001">
    <property type="protein sequence ID" value="KAG2120722.1"/>
    <property type="molecule type" value="Genomic_DNA"/>
</dbReference>
<dbReference type="GeneID" id="64701693"/>
<dbReference type="InterPro" id="IPR036291">
    <property type="entry name" value="NAD(P)-bd_dom_sf"/>
</dbReference>
<protein>
    <submittedName>
        <fullName evidence="5">Uncharacterized protein</fullName>
    </submittedName>
</protein>
<reference evidence="5" key="1">
    <citation type="journal article" date="2020" name="New Phytol.">
        <title>Comparative genomics reveals dynamic genome evolution in host specialist ectomycorrhizal fungi.</title>
        <authorList>
            <person name="Lofgren L.A."/>
            <person name="Nguyen N.H."/>
            <person name="Vilgalys R."/>
            <person name="Ruytinx J."/>
            <person name="Liao H.L."/>
            <person name="Branco S."/>
            <person name="Kuo A."/>
            <person name="LaButti K."/>
            <person name="Lipzen A."/>
            <person name="Andreopoulos W."/>
            <person name="Pangilinan J."/>
            <person name="Riley R."/>
            <person name="Hundley H."/>
            <person name="Na H."/>
            <person name="Barry K."/>
            <person name="Grigoriev I.V."/>
            <person name="Stajich J.E."/>
            <person name="Kennedy P.G."/>
        </authorList>
    </citation>
    <scope>NUCLEOTIDE SEQUENCE</scope>
    <source>
        <strain evidence="5">FC423</strain>
    </source>
</reference>
<keyword evidence="2" id="KW-0521">NADP</keyword>
<dbReference type="OrthoDB" id="2898618at2759"/>
<name>A0A9P7K0I5_9AGAM</name>
<dbReference type="PRINTS" id="PR00081">
    <property type="entry name" value="GDHRDH"/>
</dbReference>
<dbReference type="Pfam" id="PF00106">
    <property type="entry name" value="adh_short"/>
    <property type="match status" value="1"/>
</dbReference>
<dbReference type="Proteomes" id="UP000823399">
    <property type="component" value="Unassembled WGS sequence"/>
</dbReference>
<gene>
    <name evidence="5" type="ORF">F5147DRAFT_7365</name>
</gene>
<accession>A0A9P7K0I5</accession>
<dbReference type="InterPro" id="IPR002347">
    <property type="entry name" value="SDR_fam"/>
</dbReference>
<dbReference type="PROSITE" id="PS00061">
    <property type="entry name" value="ADH_SHORT"/>
    <property type="match status" value="1"/>
</dbReference>
<dbReference type="PANTHER" id="PTHR43618:SF17">
    <property type="entry name" value="RHAMNOLIPIDS BIOSYNTHESIS 3-OXOACYL-[ACYL-CARRIER-PROTEIN] REDUCTASE"/>
    <property type="match status" value="1"/>
</dbReference>
<dbReference type="InterPro" id="IPR020904">
    <property type="entry name" value="Sc_DH/Rdtase_CS"/>
</dbReference>
<keyword evidence="6" id="KW-1185">Reference proteome</keyword>
<evidence type="ECO:0000256" key="4">
    <source>
        <dbReference type="RuleBase" id="RU000363"/>
    </source>
</evidence>